<dbReference type="RefSeq" id="WP_203843743.1">
    <property type="nucleotide sequence ID" value="NZ_BAAATV010000047.1"/>
</dbReference>
<dbReference type="Gene3D" id="3.30.1310.10">
    <property type="entry name" value="Nucleoid-associated protein YbaB-like domain"/>
    <property type="match status" value="1"/>
</dbReference>
<protein>
    <recommendedName>
        <fullName evidence="3">YbaB/EbfC DNA-binding family protein</fullName>
    </recommendedName>
</protein>
<dbReference type="Proteomes" id="UP000603200">
    <property type="component" value="Unassembled WGS sequence"/>
</dbReference>
<reference evidence="1 2" key="1">
    <citation type="submission" date="2021-01" db="EMBL/GenBank/DDBJ databases">
        <title>Whole genome shotgun sequence of Actinoplanes humidus NBRC 14915.</title>
        <authorList>
            <person name="Komaki H."/>
            <person name="Tamura T."/>
        </authorList>
    </citation>
    <scope>NUCLEOTIDE SEQUENCE [LARGE SCALE GENOMIC DNA]</scope>
    <source>
        <strain evidence="1 2">NBRC 14915</strain>
    </source>
</reference>
<comment type="caution">
    <text evidence="1">The sequence shown here is derived from an EMBL/GenBank/DDBJ whole genome shotgun (WGS) entry which is preliminary data.</text>
</comment>
<dbReference type="SUPFAM" id="SSF82607">
    <property type="entry name" value="YbaB-like"/>
    <property type="match status" value="1"/>
</dbReference>
<accession>A0ABQ4A7L8</accession>
<dbReference type="Pfam" id="PF02575">
    <property type="entry name" value="YbaB_DNA_bd"/>
    <property type="match status" value="1"/>
</dbReference>
<dbReference type="InterPro" id="IPR004401">
    <property type="entry name" value="YbaB/EbfC"/>
</dbReference>
<organism evidence="1 2">
    <name type="scientific">Winogradskya humida</name>
    <dbReference type="NCBI Taxonomy" id="113566"/>
    <lineage>
        <taxon>Bacteria</taxon>
        <taxon>Bacillati</taxon>
        <taxon>Actinomycetota</taxon>
        <taxon>Actinomycetes</taxon>
        <taxon>Micromonosporales</taxon>
        <taxon>Micromonosporaceae</taxon>
        <taxon>Winogradskya</taxon>
    </lineage>
</organism>
<evidence type="ECO:0000313" key="2">
    <source>
        <dbReference type="Proteomes" id="UP000603200"/>
    </source>
</evidence>
<name>A0ABQ4A7L8_9ACTN</name>
<evidence type="ECO:0008006" key="3">
    <source>
        <dbReference type="Google" id="ProtNLM"/>
    </source>
</evidence>
<dbReference type="EMBL" id="BOMN01000155">
    <property type="protein sequence ID" value="GIE26854.1"/>
    <property type="molecule type" value="Genomic_DNA"/>
</dbReference>
<proteinExistence type="predicted"/>
<evidence type="ECO:0000313" key="1">
    <source>
        <dbReference type="EMBL" id="GIE26854.1"/>
    </source>
</evidence>
<dbReference type="InterPro" id="IPR036894">
    <property type="entry name" value="YbaB-like_sf"/>
</dbReference>
<gene>
    <name evidence="1" type="ORF">Ahu01nite_099560</name>
</gene>
<sequence>MAAEGADWSAVLDPDSAMDELQAWKGRVDRMATDTHAMNVQLERLRTSARDGNDLVEVTIDSSGVLHGVEFTARIQRTAPETVSAAVMEALSRARATAAAQAGRIVEQTVGTASPAGRMIADQVAQRLAPYDPDPVEGRGR</sequence>
<keyword evidence="2" id="KW-1185">Reference proteome</keyword>